<accession>A0A5B8C1C7</accession>
<dbReference type="EMBL" id="CP040915">
    <property type="protein sequence ID" value="QDC23840.1"/>
    <property type="molecule type" value="Genomic_DNA"/>
</dbReference>
<dbReference type="Proteomes" id="UP000314616">
    <property type="component" value="Chromosome"/>
</dbReference>
<evidence type="ECO:0000256" key="1">
    <source>
        <dbReference type="SAM" id="MobiDB-lite"/>
    </source>
</evidence>
<protein>
    <submittedName>
        <fullName evidence="2">Uncharacterized protein</fullName>
    </submittedName>
</protein>
<proteinExistence type="predicted"/>
<dbReference type="AlphaFoldDB" id="A0A5B8C1C7"/>
<dbReference type="RefSeq" id="WP_139927282.1">
    <property type="nucleotide sequence ID" value="NZ_CP040915.1"/>
</dbReference>
<feature type="region of interest" description="Disordered" evidence="1">
    <location>
        <begin position="1"/>
        <end position="28"/>
    </location>
</feature>
<gene>
    <name evidence="2" type="ORF">FE374_03615</name>
</gene>
<evidence type="ECO:0000313" key="2">
    <source>
        <dbReference type="EMBL" id="QDC23840.1"/>
    </source>
</evidence>
<sequence length="71" mass="7759">MLTEHGCKIAPSTHYAHRSRKPAKPAKRTVTDAVVLNEIRSLRLDVAGKATAESLYGYRKPGTPCAPRASR</sequence>
<reference evidence="2 3" key="1">
    <citation type="submission" date="2019-05" db="EMBL/GenBank/DDBJ databases">
        <title>Georgenia *** sp. nov., and Georgenia *** sp. nov., isolated from the intestinal contents of plateau pika (Ochotona curzoniae) in the Qinghai-Tibet plateau of China.</title>
        <authorList>
            <person name="Tian Z."/>
        </authorList>
    </citation>
    <scope>NUCLEOTIDE SEQUENCE [LARGE SCALE GENOMIC DNA]</scope>
    <source>
        <strain evidence="2 3">Z443</strain>
    </source>
</reference>
<name>A0A5B8C1C7_9MICO</name>
<feature type="compositionally biased region" description="Basic residues" evidence="1">
    <location>
        <begin position="15"/>
        <end position="27"/>
    </location>
</feature>
<organism evidence="2 3">
    <name type="scientific">Georgenia yuyongxinii</name>
    <dbReference type="NCBI Taxonomy" id="2589797"/>
    <lineage>
        <taxon>Bacteria</taxon>
        <taxon>Bacillati</taxon>
        <taxon>Actinomycetota</taxon>
        <taxon>Actinomycetes</taxon>
        <taxon>Micrococcales</taxon>
        <taxon>Bogoriellaceae</taxon>
        <taxon>Georgenia</taxon>
    </lineage>
</organism>
<dbReference type="KEGG" id="gyu:FE374_03615"/>
<dbReference type="OrthoDB" id="4281720at2"/>
<evidence type="ECO:0000313" key="3">
    <source>
        <dbReference type="Proteomes" id="UP000314616"/>
    </source>
</evidence>